<keyword evidence="5 6" id="KW-0472">Membrane</keyword>
<feature type="transmembrane region" description="Helical" evidence="6">
    <location>
        <begin position="170"/>
        <end position="188"/>
    </location>
</feature>
<comment type="subcellular location">
    <subcellularLocation>
        <location evidence="1">Membrane</location>
        <topology evidence="1">Multi-pass membrane protein</topology>
    </subcellularLocation>
</comment>
<dbReference type="EMBL" id="QUMO01000002">
    <property type="protein sequence ID" value="REF87525.1"/>
    <property type="molecule type" value="Genomic_DNA"/>
</dbReference>
<evidence type="ECO:0000256" key="6">
    <source>
        <dbReference type="RuleBase" id="RU004379"/>
    </source>
</evidence>
<dbReference type="InterPro" id="IPR006214">
    <property type="entry name" value="Bax_inhibitor_1-related"/>
</dbReference>
<evidence type="ECO:0000256" key="4">
    <source>
        <dbReference type="ARBA" id="ARBA00022989"/>
    </source>
</evidence>
<feature type="transmembrane region" description="Helical" evidence="6">
    <location>
        <begin position="79"/>
        <end position="102"/>
    </location>
</feature>
<gene>
    <name evidence="7" type="ORF">DES32_1148</name>
</gene>
<dbReference type="GO" id="GO:0005886">
    <property type="term" value="C:plasma membrane"/>
    <property type="evidence" value="ECO:0007669"/>
    <property type="project" value="TreeGrafter"/>
</dbReference>
<dbReference type="CDD" id="cd10432">
    <property type="entry name" value="BI-1-like_bacterial"/>
    <property type="match status" value="1"/>
</dbReference>
<comment type="similarity">
    <text evidence="2 6">Belongs to the BI1 family.</text>
</comment>
<dbReference type="Pfam" id="PF01027">
    <property type="entry name" value="Bax1-I"/>
    <property type="match status" value="1"/>
</dbReference>
<feature type="transmembrane region" description="Helical" evidence="6">
    <location>
        <begin position="139"/>
        <end position="158"/>
    </location>
</feature>
<feature type="transmembrane region" description="Helical" evidence="6">
    <location>
        <begin position="114"/>
        <end position="133"/>
    </location>
</feature>
<reference evidence="7 8" key="1">
    <citation type="submission" date="2018-08" db="EMBL/GenBank/DDBJ databases">
        <title>Genomic Encyclopedia of Type Strains, Phase IV (KMG-IV): sequencing the most valuable type-strain genomes for metagenomic binning, comparative biology and taxonomic classification.</title>
        <authorList>
            <person name="Goeker M."/>
        </authorList>
    </citation>
    <scope>NUCLEOTIDE SEQUENCE [LARGE SCALE GENOMIC DNA]</scope>
    <source>
        <strain evidence="7 8">BW863</strain>
    </source>
</reference>
<name>A0A3D9YYT6_9HYPH</name>
<evidence type="ECO:0000313" key="7">
    <source>
        <dbReference type="EMBL" id="REF87525.1"/>
    </source>
</evidence>
<protein>
    <recommendedName>
        <fullName evidence="9">Modulator of FtsH protease</fullName>
    </recommendedName>
</protein>
<evidence type="ECO:0000256" key="5">
    <source>
        <dbReference type="ARBA" id="ARBA00023136"/>
    </source>
</evidence>
<feature type="transmembrane region" description="Helical" evidence="6">
    <location>
        <begin position="38"/>
        <end position="59"/>
    </location>
</feature>
<dbReference type="PANTHER" id="PTHR23291:SF50">
    <property type="entry name" value="PROTEIN LIFEGUARD 4"/>
    <property type="match status" value="1"/>
</dbReference>
<comment type="caution">
    <text evidence="7">The sequence shown here is derived from an EMBL/GenBank/DDBJ whole genome shotgun (WGS) entry which is preliminary data.</text>
</comment>
<dbReference type="OrthoDB" id="9793828at2"/>
<evidence type="ECO:0008006" key="9">
    <source>
        <dbReference type="Google" id="ProtNLM"/>
    </source>
</evidence>
<dbReference type="Proteomes" id="UP000256900">
    <property type="component" value="Unassembled WGS sequence"/>
</dbReference>
<accession>A0A3D9YYT6</accession>
<dbReference type="RefSeq" id="WP_115835718.1">
    <property type="nucleotide sequence ID" value="NZ_CP025086.1"/>
</dbReference>
<feature type="transmembrane region" description="Helical" evidence="6">
    <location>
        <begin position="194"/>
        <end position="211"/>
    </location>
</feature>
<evidence type="ECO:0000256" key="2">
    <source>
        <dbReference type="ARBA" id="ARBA00010350"/>
    </source>
</evidence>
<organism evidence="7 8">
    <name type="scientific">Methylovirgula ligni</name>
    <dbReference type="NCBI Taxonomy" id="569860"/>
    <lineage>
        <taxon>Bacteria</taxon>
        <taxon>Pseudomonadati</taxon>
        <taxon>Pseudomonadota</taxon>
        <taxon>Alphaproteobacteria</taxon>
        <taxon>Hyphomicrobiales</taxon>
        <taxon>Beijerinckiaceae</taxon>
        <taxon>Methylovirgula</taxon>
    </lineage>
</organism>
<keyword evidence="4 6" id="KW-1133">Transmembrane helix</keyword>
<evidence type="ECO:0000256" key="3">
    <source>
        <dbReference type="ARBA" id="ARBA00022692"/>
    </source>
</evidence>
<dbReference type="PANTHER" id="PTHR23291">
    <property type="entry name" value="BAX INHIBITOR-RELATED"/>
    <property type="match status" value="1"/>
</dbReference>
<dbReference type="AlphaFoldDB" id="A0A3D9YYT6"/>
<evidence type="ECO:0000313" key="8">
    <source>
        <dbReference type="Proteomes" id="UP000256900"/>
    </source>
</evidence>
<keyword evidence="8" id="KW-1185">Reference proteome</keyword>
<evidence type="ECO:0000256" key="1">
    <source>
        <dbReference type="ARBA" id="ARBA00004141"/>
    </source>
</evidence>
<sequence length="260" mass="28280">MSDFDRNTARWGQSVPQAGRAQIDQGLRSYMLGVYNNMVIGLAVTGLFAYGANLLAVTHDPAQAVAHLGNIYLTAFGQAIYFSPLKWLVVFAPLALVFFFSFQINRISASTARALFFVFSAAMGLSLSTLVLVYTGNSIARAFFITAGSFGALSLYGYTTPRSLSAMGSFMMMGLFGLIIASVVNIFLHSTGLQFALSILTVIIFAGLTAWDTQSIKEMYYASDDHETAEKKSVNGALRLYLDFINIFVAVLQLTGSRNN</sequence>
<keyword evidence="3 6" id="KW-0812">Transmembrane</keyword>
<proteinExistence type="inferred from homology"/>